<dbReference type="AlphaFoldDB" id="C5BU89"/>
<dbReference type="KEGG" id="ttu:TERTU_1754"/>
<dbReference type="eggNOG" id="ENOG50330RV">
    <property type="taxonomic scope" value="Bacteria"/>
</dbReference>
<protein>
    <submittedName>
        <fullName evidence="2">Type IV pilus assembly protein PilZ</fullName>
    </submittedName>
</protein>
<accession>C5BU89</accession>
<evidence type="ECO:0000313" key="2">
    <source>
        <dbReference type="EMBL" id="ACR11340.1"/>
    </source>
</evidence>
<name>C5BU89_TERTT</name>
<feature type="domain" description="PilZ" evidence="1">
    <location>
        <begin position="115"/>
        <end position="192"/>
    </location>
</feature>
<dbReference type="GO" id="GO:0035438">
    <property type="term" value="F:cyclic-di-GMP binding"/>
    <property type="evidence" value="ECO:0007669"/>
    <property type="project" value="InterPro"/>
</dbReference>
<keyword evidence="3" id="KW-1185">Reference proteome</keyword>
<dbReference type="OrthoDB" id="5734758at2"/>
<dbReference type="InterPro" id="IPR009875">
    <property type="entry name" value="PilZ_domain"/>
</dbReference>
<proteinExistence type="predicted"/>
<dbReference type="HOGENOM" id="CLU_095677_0_1_6"/>
<dbReference type="Pfam" id="PF07238">
    <property type="entry name" value="PilZ"/>
    <property type="match status" value="1"/>
</dbReference>
<dbReference type="Gene3D" id="2.40.10.220">
    <property type="entry name" value="predicted glycosyltransferase like domains"/>
    <property type="match status" value="1"/>
</dbReference>
<organism evidence="2 3">
    <name type="scientific">Teredinibacter turnerae (strain ATCC 39867 / T7901)</name>
    <dbReference type="NCBI Taxonomy" id="377629"/>
    <lineage>
        <taxon>Bacteria</taxon>
        <taxon>Pseudomonadati</taxon>
        <taxon>Pseudomonadota</taxon>
        <taxon>Gammaproteobacteria</taxon>
        <taxon>Cellvibrionales</taxon>
        <taxon>Cellvibrionaceae</taxon>
        <taxon>Teredinibacter</taxon>
    </lineage>
</organism>
<dbReference type="GeneID" id="58409451"/>
<dbReference type="STRING" id="377629.TERTU_1754"/>
<sequence length="203" mass="23508">MVEKAQKMTELTQKQADQGSREKRDFFRISHDVIFDHKVVDAYTAEHDSPEILFDDAVSLGIINELRRLDRDASQTLRALSEKNRLIGDYLQIVNSKIDLLARHALFHQTEKAREKPKTRINLSEDGLAFIVDRALYKGNYLAIRMIFLPNYVPVVVFAKVIRCEAKGDQYQVAARFHRISDKDRQELSRQILRAQISQKQAP</sequence>
<evidence type="ECO:0000259" key="1">
    <source>
        <dbReference type="Pfam" id="PF07238"/>
    </source>
</evidence>
<evidence type="ECO:0000313" key="3">
    <source>
        <dbReference type="Proteomes" id="UP000009080"/>
    </source>
</evidence>
<gene>
    <name evidence="2" type="ordered locus">TERTU_1754</name>
</gene>
<dbReference type="EMBL" id="CP001614">
    <property type="protein sequence ID" value="ACR11340.1"/>
    <property type="molecule type" value="Genomic_DNA"/>
</dbReference>
<reference evidence="2 3" key="1">
    <citation type="journal article" date="2009" name="PLoS ONE">
        <title>The complete genome of Teredinibacter turnerae T7901: an intracellular endosymbiont of marine wood-boring bivalves (shipworms).</title>
        <authorList>
            <person name="Yang J.C."/>
            <person name="Madupu R."/>
            <person name="Durkin A.S."/>
            <person name="Ekborg N.A."/>
            <person name="Pedamallu C.S."/>
            <person name="Hostetler J.B."/>
            <person name="Radune D."/>
            <person name="Toms B.S."/>
            <person name="Henrissat B."/>
            <person name="Coutinho P.M."/>
            <person name="Schwarz S."/>
            <person name="Field L."/>
            <person name="Trindade-Silva A.E."/>
            <person name="Soares C.A.G."/>
            <person name="Elshahawi S."/>
            <person name="Hanora A."/>
            <person name="Schmidt E.W."/>
            <person name="Haygood M.G."/>
            <person name="Posfai J."/>
            <person name="Benner J."/>
            <person name="Madinger C."/>
            <person name="Nove J."/>
            <person name="Anton B."/>
            <person name="Chaudhary K."/>
            <person name="Foster J."/>
            <person name="Holman A."/>
            <person name="Kumar S."/>
            <person name="Lessard P.A."/>
            <person name="Luyten Y.A."/>
            <person name="Slatko B."/>
            <person name="Wood N."/>
            <person name="Wu B."/>
            <person name="Teplitski M."/>
            <person name="Mougous J.D."/>
            <person name="Ward N."/>
            <person name="Eisen J.A."/>
            <person name="Badger J.H."/>
            <person name="Distel D.L."/>
        </authorList>
    </citation>
    <scope>NUCLEOTIDE SEQUENCE [LARGE SCALE GENOMIC DNA]</scope>
    <source>
        <strain evidence="3">ATCC 39867 / T7901</strain>
    </source>
</reference>
<dbReference type="Proteomes" id="UP000009080">
    <property type="component" value="Chromosome"/>
</dbReference>
<dbReference type="RefSeq" id="WP_015817452.1">
    <property type="nucleotide sequence ID" value="NC_012997.1"/>
</dbReference>